<dbReference type="InParanoid" id="A0A1W4XI87"/>
<dbReference type="GO" id="GO:0006508">
    <property type="term" value="P:proteolysis"/>
    <property type="evidence" value="ECO:0007669"/>
    <property type="project" value="UniProtKB-KW"/>
</dbReference>
<keyword evidence="4 6" id="KW-0720">Serine protease</keyword>
<dbReference type="KEGG" id="apln:108741997"/>
<feature type="signal peptide" evidence="7">
    <location>
        <begin position="1"/>
        <end position="16"/>
    </location>
</feature>
<dbReference type="SUPFAM" id="SSF50494">
    <property type="entry name" value="Trypsin-like serine proteases"/>
    <property type="match status" value="1"/>
</dbReference>
<dbReference type="InterPro" id="IPR018114">
    <property type="entry name" value="TRYPSIN_HIS"/>
</dbReference>
<keyword evidence="7" id="KW-0732">Signal</keyword>
<dbReference type="AlphaFoldDB" id="A0A1W4XI87"/>
<dbReference type="InterPro" id="IPR009003">
    <property type="entry name" value="Peptidase_S1_PA"/>
</dbReference>
<dbReference type="InterPro" id="IPR001254">
    <property type="entry name" value="Trypsin_dom"/>
</dbReference>
<dbReference type="RefSeq" id="XP_018332502.1">
    <property type="nucleotide sequence ID" value="XM_018477000.1"/>
</dbReference>
<evidence type="ECO:0000256" key="1">
    <source>
        <dbReference type="ARBA" id="ARBA00007664"/>
    </source>
</evidence>
<dbReference type="Proteomes" id="UP000192223">
    <property type="component" value="Unplaced"/>
</dbReference>
<evidence type="ECO:0000256" key="4">
    <source>
        <dbReference type="ARBA" id="ARBA00022825"/>
    </source>
</evidence>
<dbReference type="OrthoDB" id="60866at2759"/>
<dbReference type="InterPro" id="IPR043504">
    <property type="entry name" value="Peptidase_S1_PA_chymotrypsin"/>
</dbReference>
<accession>A0A1W4XI87</accession>
<dbReference type="GO" id="GO:0004252">
    <property type="term" value="F:serine-type endopeptidase activity"/>
    <property type="evidence" value="ECO:0007669"/>
    <property type="project" value="InterPro"/>
</dbReference>
<protein>
    <submittedName>
        <fullName evidence="10">Trypsin-3-like</fullName>
    </submittedName>
</protein>
<dbReference type="PROSITE" id="PS50240">
    <property type="entry name" value="TRYPSIN_DOM"/>
    <property type="match status" value="1"/>
</dbReference>
<evidence type="ECO:0000256" key="7">
    <source>
        <dbReference type="SAM" id="SignalP"/>
    </source>
</evidence>
<dbReference type="InterPro" id="IPR050430">
    <property type="entry name" value="Peptidase_S1"/>
</dbReference>
<sequence length="247" mass="26217">MICVLIFAAFVSFALAFPYQQPESDSTRISGGSNATIKEIPYIAQINVDGSKTSDCDASIISSLWLVSAAHCLIRMRAANVSIRAGTDQFMRGGVVIRASNLYVHPSYTNITQDYDIGLIKLASPITFGPNISAISLAERKPAVGTSALVSGWGDLDSTSETIPTQLQKVTLPVVSDLQCPPVYTPRMICAGYRNRSQSPCYGDSGGPLAVRNTLIGVVSHGGACAGISVYANVANLRKWILSIASI</sequence>
<keyword evidence="3 6" id="KW-0378">Hydrolase</keyword>
<keyword evidence="2 6" id="KW-0645">Protease</keyword>
<dbReference type="PANTHER" id="PTHR24276:SF91">
    <property type="entry name" value="AT26814P-RELATED"/>
    <property type="match status" value="1"/>
</dbReference>
<dbReference type="InterPro" id="IPR033116">
    <property type="entry name" value="TRYPSIN_SER"/>
</dbReference>
<dbReference type="PROSITE" id="PS00135">
    <property type="entry name" value="TRYPSIN_SER"/>
    <property type="match status" value="1"/>
</dbReference>
<feature type="domain" description="Peptidase S1" evidence="8">
    <location>
        <begin position="29"/>
        <end position="246"/>
    </location>
</feature>
<comment type="similarity">
    <text evidence="1">Belongs to the peptidase S1 family.</text>
</comment>
<gene>
    <name evidence="10" type="primary">LOC108741997</name>
</gene>
<dbReference type="InterPro" id="IPR001314">
    <property type="entry name" value="Peptidase_S1A"/>
</dbReference>
<organism evidence="9 10">
    <name type="scientific">Agrilus planipennis</name>
    <name type="common">Emerald ash borer</name>
    <name type="synonym">Agrilus marcopoli</name>
    <dbReference type="NCBI Taxonomy" id="224129"/>
    <lineage>
        <taxon>Eukaryota</taxon>
        <taxon>Metazoa</taxon>
        <taxon>Ecdysozoa</taxon>
        <taxon>Arthropoda</taxon>
        <taxon>Hexapoda</taxon>
        <taxon>Insecta</taxon>
        <taxon>Pterygota</taxon>
        <taxon>Neoptera</taxon>
        <taxon>Endopterygota</taxon>
        <taxon>Coleoptera</taxon>
        <taxon>Polyphaga</taxon>
        <taxon>Elateriformia</taxon>
        <taxon>Buprestoidea</taxon>
        <taxon>Buprestidae</taxon>
        <taxon>Agrilinae</taxon>
        <taxon>Agrilus</taxon>
    </lineage>
</organism>
<feature type="chain" id="PRO_5010742886" evidence="7">
    <location>
        <begin position="17"/>
        <end position="247"/>
    </location>
</feature>
<dbReference type="Gene3D" id="2.40.10.10">
    <property type="entry name" value="Trypsin-like serine proteases"/>
    <property type="match status" value="1"/>
</dbReference>
<keyword evidence="9" id="KW-1185">Reference proteome</keyword>
<dbReference type="PANTHER" id="PTHR24276">
    <property type="entry name" value="POLYSERASE-RELATED"/>
    <property type="match status" value="1"/>
</dbReference>
<evidence type="ECO:0000256" key="5">
    <source>
        <dbReference type="ARBA" id="ARBA00023157"/>
    </source>
</evidence>
<evidence type="ECO:0000256" key="3">
    <source>
        <dbReference type="ARBA" id="ARBA00022801"/>
    </source>
</evidence>
<dbReference type="CDD" id="cd00190">
    <property type="entry name" value="Tryp_SPc"/>
    <property type="match status" value="1"/>
</dbReference>
<dbReference type="Pfam" id="PF00089">
    <property type="entry name" value="Trypsin"/>
    <property type="match status" value="1"/>
</dbReference>
<dbReference type="STRING" id="224129.A0A1W4XI87"/>
<name>A0A1W4XI87_AGRPL</name>
<evidence type="ECO:0000256" key="2">
    <source>
        <dbReference type="ARBA" id="ARBA00022670"/>
    </source>
</evidence>
<dbReference type="PRINTS" id="PR00722">
    <property type="entry name" value="CHYMOTRYPSIN"/>
</dbReference>
<keyword evidence="5" id="KW-1015">Disulfide bond</keyword>
<reference evidence="10" key="1">
    <citation type="submission" date="2025-08" db="UniProtKB">
        <authorList>
            <consortium name="RefSeq"/>
        </authorList>
    </citation>
    <scope>IDENTIFICATION</scope>
    <source>
        <tissue evidence="10">Entire body</tissue>
    </source>
</reference>
<evidence type="ECO:0000313" key="10">
    <source>
        <dbReference type="RefSeq" id="XP_018332502.1"/>
    </source>
</evidence>
<proteinExistence type="inferred from homology"/>
<dbReference type="SMART" id="SM00020">
    <property type="entry name" value="Tryp_SPc"/>
    <property type="match status" value="1"/>
</dbReference>
<evidence type="ECO:0000256" key="6">
    <source>
        <dbReference type="RuleBase" id="RU363034"/>
    </source>
</evidence>
<evidence type="ECO:0000313" key="9">
    <source>
        <dbReference type="Proteomes" id="UP000192223"/>
    </source>
</evidence>
<dbReference type="GeneID" id="108741997"/>
<dbReference type="FunFam" id="2.40.10.10:FF:000166">
    <property type="entry name" value="Trypsin"/>
    <property type="match status" value="1"/>
</dbReference>
<evidence type="ECO:0000259" key="8">
    <source>
        <dbReference type="PROSITE" id="PS50240"/>
    </source>
</evidence>
<dbReference type="PROSITE" id="PS00134">
    <property type="entry name" value="TRYPSIN_HIS"/>
    <property type="match status" value="1"/>
</dbReference>